<gene>
    <name evidence="2" type="ORF">A9C19_14820</name>
</gene>
<evidence type="ECO:0000259" key="1">
    <source>
        <dbReference type="PROSITE" id="PS51707"/>
    </source>
</evidence>
<protein>
    <submittedName>
        <fullName evidence="2">CYTH domain-containing protein</fullName>
    </submittedName>
</protein>
<organism evidence="2 3">
    <name type="scientific">Bacillus weihaiensis</name>
    <dbReference type="NCBI Taxonomy" id="1547283"/>
    <lineage>
        <taxon>Bacteria</taxon>
        <taxon>Bacillati</taxon>
        <taxon>Bacillota</taxon>
        <taxon>Bacilli</taxon>
        <taxon>Bacillales</taxon>
        <taxon>Bacillaceae</taxon>
        <taxon>Bacillus</taxon>
    </lineage>
</organism>
<proteinExistence type="predicted"/>
<dbReference type="CDD" id="cd07762">
    <property type="entry name" value="CYTH-like_Pase_1"/>
    <property type="match status" value="1"/>
</dbReference>
<dbReference type="EMBL" id="CP016020">
    <property type="protein sequence ID" value="APH05906.1"/>
    <property type="molecule type" value="Genomic_DNA"/>
</dbReference>
<keyword evidence="3" id="KW-1185">Reference proteome</keyword>
<dbReference type="InterPro" id="IPR033469">
    <property type="entry name" value="CYTH-like_dom_sf"/>
</dbReference>
<name>A0A1L3MU90_9BACI</name>
<dbReference type="OrthoDB" id="384378at2"/>
<dbReference type="KEGG" id="bwh:A9C19_14820"/>
<dbReference type="SUPFAM" id="SSF55154">
    <property type="entry name" value="CYTH-like phosphatases"/>
    <property type="match status" value="1"/>
</dbReference>
<dbReference type="AlphaFoldDB" id="A0A1L3MU90"/>
<dbReference type="PROSITE" id="PS51707">
    <property type="entry name" value="CYTH"/>
    <property type="match status" value="1"/>
</dbReference>
<dbReference type="InterPro" id="IPR009195">
    <property type="entry name" value="Uncharacterised_YjbK"/>
</dbReference>
<dbReference type="RefSeq" id="WP_072580703.1">
    <property type="nucleotide sequence ID" value="NZ_CP016020.1"/>
</dbReference>
<dbReference type="Proteomes" id="UP000181936">
    <property type="component" value="Chromosome"/>
</dbReference>
<dbReference type="PIRSF" id="PIRSF012526">
    <property type="entry name" value="CYTH_UCP012526"/>
    <property type="match status" value="1"/>
</dbReference>
<dbReference type="Pfam" id="PF01928">
    <property type="entry name" value="CYTH"/>
    <property type="match status" value="1"/>
</dbReference>
<dbReference type="STRING" id="1547283.A9C19_14820"/>
<evidence type="ECO:0000313" key="2">
    <source>
        <dbReference type="EMBL" id="APH05906.1"/>
    </source>
</evidence>
<accession>A0A1L3MU90</accession>
<feature type="domain" description="CYTH" evidence="1">
    <location>
        <begin position="4"/>
        <end position="192"/>
    </location>
</feature>
<dbReference type="Gene3D" id="2.40.320.10">
    <property type="entry name" value="Hypothetical Protein Pfu-838710-001"/>
    <property type="match status" value="1"/>
</dbReference>
<evidence type="ECO:0000313" key="3">
    <source>
        <dbReference type="Proteomes" id="UP000181936"/>
    </source>
</evidence>
<reference evidence="2 3" key="1">
    <citation type="journal article" date="2016" name="Sci. Rep.">
        <title>Complete genome sequence and transcriptomic analysis of a novel marine strain Bacillus weihaiensis reveals the mechanism of brown algae degradation.</title>
        <authorList>
            <person name="Zhu Y."/>
            <person name="Chen P."/>
            <person name="Bao Y."/>
            <person name="Men Y."/>
            <person name="Zeng Y."/>
            <person name="Yang J."/>
            <person name="Sun J."/>
            <person name="Sun Y."/>
        </authorList>
    </citation>
    <scope>NUCLEOTIDE SEQUENCE [LARGE SCALE GENOMIC DNA]</scope>
    <source>
        <strain evidence="2 3">Alg07</strain>
    </source>
</reference>
<sequence>MSQEIEIEFKNILTREEFYRIKSHFQLREEQFFMQENHYFDTSTFSLKEMGSALRIRKKKNDYVITLKEPAPVGILETHQIVSETEALKMIECGGLLQGEISERLLQVGISDKDLLYFGTLSTNRAEINYKDGLLVFDHSMYLSTEDYEIEYEVTNEEQGKKIFLTLFEELNIPIRDTKNKIRRFYEQKQKSLP</sequence>
<dbReference type="SMART" id="SM01118">
    <property type="entry name" value="CYTH"/>
    <property type="match status" value="1"/>
</dbReference>
<dbReference type="InterPro" id="IPR023577">
    <property type="entry name" value="CYTH_domain"/>
</dbReference>